<dbReference type="Pfam" id="PF01061">
    <property type="entry name" value="ABC2_membrane"/>
    <property type="match status" value="1"/>
</dbReference>
<evidence type="ECO:0000256" key="3">
    <source>
        <dbReference type="ARBA" id="ARBA00022692"/>
    </source>
</evidence>
<dbReference type="AlphaFoldDB" id="A0A7J7GHU4"/>
<reference evidence="10" key="1">
    <citation type="journal article" date="2020" name="Nat. Commun.">
        <title>Genome assembly of wild tea tree DASZ reveals pedigree and selection history of tea varieties.</title>
        <authorList>
            <person name="Zhang W."/>
            <person name="Zhang Y."/>
            <person name="Qiu H."/>
            <person name="Guo Y."/>
            <person name="Wan H."/>
            <person name="Zhang X."/>
            <person name="Scossa F."/>
            <person name="Alseekh S."/>
            <person name="Zhang Q."/>
            <person name="Wang P."/>
            <person name="Xu L."/>
            <person name="Schmidt M.H."/>
            <person name="Jia X."/>
            <person name="Li D."/>
            <person name="Zhu A."/>
            <person name="Guo F."/>
            <person name="Chen W."/>
            <person name="Ni D."/>
            <person name="Usadel B."/>
            <person name="Fernie A.R."/>
            <person name="Wen W."/>
        </authorList>
    </citation>
    <scope>NUCLEOTIDE SEQUENCE [LARGE SCALE GENOMIC DNA]</scope>
    <source>
        <strain evidence="10">cv. G240</strain>
    </source>
</reference>
<evidence type="ECO:0000256" key="4">
    <source>
        <dbReference type="ARBA" id="ARBA00022989"/>
    </source>
</evidence>
<dbReference type="InterPro" id="IPR013525">
    <property type="entry name" value="ABC2_TM"/>
</dbReference>
<gene>
    <name evidence="9" type="ORF">HYC85_021490</name>
</gene>
<dbReference type="SUPFAM" id="SSF47923">
    <property type="entry name" value="Ypt/Rab-GAP domain of gyp1p"/>
    <property type="match status" value="1"/>
</dbReference>
<dbReference type="Proteomes" id="UP000593564">
    <property type="component" value="Unassembled WGS sequence"/>
</dbReference>
<feature type="domain" description="ABC-2 type transporter transmembrane" evidence="7">
    <location>
        <begin position="364"/>
        <end position="518"/>
    </location>
</feature>
<feature type="transmembrane region" description="Helical" evidence="6">
    <location>
        <begin position="383"/>
        <end position="409"/>
    </location>
</feature>
<keyword evidence="3 6" id="KW-0812">Transmembrane</keyword>
<feature type="transmembrane region" description="Helical" evidence="6">
    <location>
        <begin position="494"/>
        <end position="514"/>
    </location>
</feature>
<dbReference type="SUPFAM" id="SSF52540">
    <property type="entry name" value="P-loop containing nucleoside triphosphate hydrolases"/>
    <property type="match status" value="1"/>
</dbReference>
<dbReference type="GO" id="GO:0005886">
    <property type="term" value="C:plasma membrane"/>
    <property type="evidence" value="ECO:0007669"/>
    <property type="project" value="UniProtKB-ARBA"/>
</dbReference>
<keyword evidence="5 6" id="KW-0472">Membrane</keyword>
<dbReference type="InterPro" id="IPR043926">
    <property type="entry name" value="ABCG_dom"/>
</dbReference>
<dbReference type="PANTHER" id="PTHR19241">
    <property type="entry name" value="ATP-BINDING CASSETTE TRANSPORTER"/>
    <property type="match status" value="1"/>
</dbReference>
<dbReference type="EMBL" id="JACBKZ010000010">
    <property type="protein sequence ID" value="KAF5940323.1"/>
    <property type="molecule type" value="Genomic_DNA"/>
</dbReference>
<dbReference type="Gene3D" id="3.40.50.300">
    <property type="entry name" value="P-loop containing nucleotide triphosphate hydrolases"/>
    <property type="match status" value="2"/>
</dbReference>
<dbReference type="InterPro" id="IPR035969">
    <property type="entry name" value="Rab-GAP_TBC_sf"/>
</dbReference>
<evidence type="ECO:0000256" key="1">
    <source>
        <dbReference type="ARBA" id="ARBA00004141"/>
    </source>
</evidence>
<evidence type="ECO:0008006" key="11">
    <source>
        <dbReference type="Google" id="ProtNLM"/>
    </source>
</evidence>
<evidence type="ECO:0000259" key="7">
    <source>
        <dbReference type="Pfam" id="PF01061"/>
    </source>
</evidence>
<evidence type="ECO:0000256" key="5">
    <source>
        <dbReference type="ARBA" id="ARBA00023136"/>
    </source>
</evidence>
<feature type="domain" description="ABC transporter family G" evidence="8">
    <location>
        <begin position="242"/>
        <end position="310"/>
    </location>
</feature>
<evidence type="ECO:0000313" key="9">
    <source>
        <dbReference type="EMBL" id="KAF5940323.1"/>
    </source>
</evidence>
<evidence type="ECO:0000259" key="8">
    <source>
        <dbReference type="Pfam" id="PF19055"/>
    </source>
</evidence>
<keyword evidence="4 6" id="KW-1133">Transmembrane helix</keyword>
<evidence type="ECO:0000256" key="2">
    <source>
        <dbReference type="ARBA" id="ARBA00022448"/>
    </source>
</evidence>
<organism evidence="9 10">
    <name type="scientific">Camellia sinensis</name>
    <name type="common">Tea plant</name>
    <name type="synonym">Thea sinensis</name>
    <dbReference type="NCBI Taxonomy" id="4442"/>
    <lineage>
        <taxon>Eukaryota</taxon>
        <taxon>Viridiplantae</taxon>
        <taxon>Streptophyta</taxon>
        <taxon>Embryophyta</taxon>
        <taxon>Tracheophyta</taxon>
        <taxon>Spermatophyta</taxon>
        <taxon>Magnoliopsida</taxon>
        <taxon>eudicotyledons</taxon>
        <taxon>Gunneridae</taxon>
        <taxon>Pentapetalae</taxon>
        <taxon>asterids</taxon>
        <taxon>Ericales</taxon>
        <taxon>Theaceae</taxon>
        <taxon>Camellia</taxon>
    </lineage>
</organism>
<comment type="caution">
    <text evidence="9">The sequence shown here is derived from an EMBL/GenBank/DDBJ whole genome shotgun (WGS) entry which is preliminary data.</text>
</comment>
<dbReference type="Pfam" id="PF19055">
    <property type="entry name" value="ABC2_membrane_7"/>
    <property type="match status" value="1"/>
</dbReference>
<protein>
    <recommendedName>
        <fullName evidence="11">ABC-2 type transporter domain-containing protein</fullName>
    </recommendedName>
</protein>
<sequence length="529" mass="59925">MTVFARSMWLLGLIYFLGLGLVFGLNFGESLKVPFRVNDVLPALPRQISWPVLNNLHSAVDSEGRIIDSKALRKRIFYGGVDPGLRKEVWPFLLGYHAYDSTSAEREYLMSVKKSEYEAIKNQWQSISREQAKSFTKFRERKGLIDEDVEMKSQGIDENRLRLLRDVSGAFRPGILTAPVGVSGAGKTTLMDVLAGRKTGGIKKLSMRYDRTSGLDARAAAIVMRTVRNTVDTGRTVVCTIHQPSIDIFEAFDELLLMKRGGNVIYAGPLGRHSHKLVEYFEAVPGVPKITEGYNPATWMLDVSSTSVEAQLDVDFAEIYANSGLYQYRNQELIKGLSTPAPGTNDLYFPTKYSQSFLTQCLACFWKQHWSYWRNSQHQQQDLLLGATYSAVFFLGASNANAVQIVVAVERTVFYHERAAGMYSELPYAFAQVAIETIYVVIQTFIYALLLYSMIGFEWTAVKFFYFYYFIFMCFTYFSMCGMMVVALTPNHQIVAIVMSFFFSFWNLFSGFLIPKPLLFLSIITTGNI</sequence>
<reference evidence="9 10" key="2">
    <citation type="submission" date="2020-07" db="EMBL/GenBank/DDBJ databases">
        <title>Genome assembly of wild tea tree DASZ reveals pedigree and selection history of tea varieties.</title>
        <authorList>
            <person name="Zhang W."/>
        </authorList>
    </citation>
    <scope>NUCLEOTIDE SEQUENCE [LARGE SCALE GENOMIC DNA]</scope>
    <source>
        <strain evidence="10">cv. G240</strain>
        <tissue evidence="9">Leaf</tissue>
    </source>
</reference>
<comment type="subcellular location">
    <subcellularLocation>
        <location evidence="1">Membrane</location>
        <topology evidence="1">Multi-pass membrane protein</topology>
    </subcellularLocation>
</comment>
<feature type="transmembrane region" description="Helical" evidence="6">
    <location>
        <begin position="464"/>
        <end position="488"/>
    </location>
</feature>
<keyword evidence="2" id="KW-0813">Transport</keyword>
<dbReference type="GO" id="GO:0140359">
    <property type="term" value="F:ABC-type transporter activity"/>
    <property type="evidence" value="ECO:0007669"/>
    <property type="project" value="InterPro"/>
</dbReference>
<dbReference type="InterPro" id="IPR027417">
    <property type="entry name" value="P-loop_NTPase"/>
</dbReference>
<proteinExistence type="predicted"/>
<name>A0A7J7GHU4_CAMSI</name>
<feature type="transmembrane region" description="Helical" evidence="6">
    <location>
        <begin position="6"/>
        <end position="27"/>
    </location>
</feature>
<accession>A0A7J7GHU4</accession>
<evidence type="ECO:0000256" key="6">
    <source>
        <dbReference type="SAM" id="Phobius"/>
    </source>
</evidence>
<keyword evidence="10" id="KW-1185">Reference proteome</keyword>
<evidence type="ECO:0000313" key="10">
    <source>
        <dbReference type="Proteomes" id="UP000593564"/>
    </source>
</evidence>
<feature type="transmembrane region" description="Helical" evidence="6">
    <location>
        <begin position="429"/>
        <end position="452"/>
    </location>
</feature>